<keyword evidence="2" id="KW-1185">Reference proteome</keyword>
<feature type="non-terminal residue" evidence="1">
    <location>
        <position position="1"/>
    </location>
</feature>
<dbReference type="Proteomes" id="UP000807769">
    <property type="component" value="Unassembled WGS sequence"/>
</dbReference>
<comment type="caution">
    <text evidence="1">The sequence shown here is derived from an EMBL/GenBank/DDBJ whole genome shotgun (WGS) entry which is preliminary data.</text>
</comment>
<reference evidence="1" key="1">
    <citation type="journal article" date="2020" name="New Phytol.">
        <title>Comparative genomics reveals dynamic genome evolution in host specialist ectomycorrhizal fungi.</title>
        <authorList>
            <person name="Lofgren L.A."/>
            <person name="Nguyen N.H."/>
            <person name="Vilgalys R."/>
            <person name="Ruytinx J."/>
            <person name="Liao H.L."/>
            <person name="Branco S."/>
            <person name="Kuo A."/>
            <person name="LaButti K."/>
            <person name="Lipzen A."/>
            <person name="Andreopoulos W."/>
            <person name="Pangilinan J."/>
            <person name="Riley R."/>
            <person name="Hundley H."/>
            <person name="Na H."/>
            <person name="Barry K."/>
            <person name="Grigoriev I.V."/>
            <person name="Stajich J.E."/>
            <person name="Kennedy P.G."/>
        </authorList>
    </citation>
    <scope>NUCLEOTIDE SEQUENCE</scope>
    <source>
        <strain evidence="1">MN1</strain>
    </source>
</reference>
<evidence type="ECO:0000313" key="2">
    <source>
        <dbReference type="Proteomes" id="UP000807769"/>
    </source>
</evidence>
<accession>A0A9P7APM1</accession>
<dbReference type="EMBL" id="JABBWG010000414">
    <property type="protein sequence ID" value="KAG1793797.1"/>
    <property type="molecule type" value="Genomic_DNA"/>
</dbReference>
<dbReference type="GeneID" id="64623255"/>
<organism evidence="1 2">
    <name type="scientific">Suillus subaureus</name>
    <dbReference type="NCBI Taxonomy" id="48587"/>
    <lineage>
        <taxon>Eukaryota</taxon>
        <taxon>Fungi</taxon>
        <taxon>Dikarya</taxon>
        <taxon>Basidiomycota</taxon>
        <taxon>Agaricomycotina</taxon>
        <taxon>Agaricomycetes</taxon>
        <taxon>Agaricomycetidae</taxon>
        <taxon>Boletales</taxon>
        <taxon>Suillineae</taxon>
        <taxon>Suillaceae</taxon>
        <taxon>Suillus</taxon>
    </lineage>
</organism>
<name>A0A9P7APM1_9AGAM</name>
<dbReference type="RefSeq" id="XP_041185045.1">
    <property type="nucleotide sequence ID" value="XM_041329238.1"/>
</dbReference>
<dbReference type="AlphaFoldDB" id="A0A9P7APM1"/>
<evidence type="ECO:0000313" key="1">
    <source>
        <dbReference type="EMBL" id="KAG1793797.1"/>
    </source>
</evidence>
<protein>
    <submittedName>
        <fullName evidence="1">Uncharacterized protein</fullName>
    </submittedName>
</protein>
<dbReference type="OrthoDB" id="2677877at2759"/>
<feature type="non-terminal residue" evidence="1">
    <location>
        <position position="149"/>
    </location>
</feature>
<sequence>YHSKMAQAASSGHFHQVMIQVALHHLKPEGKSGTVLVGNIERDVHVALNITLAQLQSEVINQLEPLWIEWSHSHALSLYSLEMHKSLKMILYDPRQPSIGANEPVLQEFFMHATPKDPTHKFYANACVTILLVMTNAQFEDVLLWQEQC</sequence>
<gene>
    <name evidence="1" type="ORF">BJ212DRAFT_1211526</name>
</gene>
<proteinExistence type="predicted"/>